<dbReference type="SUPFAM" id="SSF54695">
    <property type="entry name" value="POZ domain"/>
    <property type="match status" value="1"/>
</dbReference>
<dbReference type="CDD" id="cd18322">
    <property type="entry name" value="BTB_POZ_SKP1"/>
    <property type="match status" value="1"/>
</dbReference>
<dbReference type="InterPro" id="IPR001232">
    <property type="entry name" value="SKP1-like"/>
</dbReference>
<evidence type="ECO:0000256" key="3">
    <source>
        <dbReference type="ARBA" id="ARBA00022786"/>
    </source>
</evidence>
<dbReference type="GO" id="GO:0005634">
    <property type="term" value="C:nucleus"/>
    <property type="evidence" value="ECO:0000318"/>
    <property type="project" value="GO_Central"/>
</dbReference>
<protein>
    <recommendedName>
        <fullName evidence="4">SKP1-like protein</fullName>
    </recommendedName>
</protein>
<sequence>MKMVRLCSSDGEEFEVAEETIVAASVMIKDMLEDGEVAVGVIPLPNVTGPILSRVLDYVNRHFSDPHDHKTSSCPAADDPLRRFDDSFVQVDQDTLFDLMLAANYLDMKSLLDLTCKTVADQIRGRTLEEIRKKFNIVNDYTKDEEQEVRRENSWAFD</sequence>
<evidence type="ECO:0000313" key="7">
    <source>
        <dbReference type="EnsemblPlants" id="TraesCS4B02G337400.1"/>
    </source>
</evidence>
<feature type="domain" description="SKP1 component dimerisation" evidence="5">
    <location>
        <begin position="109"/>
        <end position="156"/>
    </location>
</feature>
<reference evidence="7" key="1">
    <citation type="submission" date="2018-08" db="EMBL/GenBank/DDBJ databases">
        <authorList>
            <person name="Rossello M."/>
        </authorList>
    </citation>
    <scope>NUCLEOTIDE SEQUENCE [LARGE SCALE GENOMIC DNA]</scope>
    <source>
        <strain evidence="7">cv. Chinese Spring</strain>
    </source>
</reference>
<dbReference type="Gramene" id="TraesARI4B03G02429080.1">
    <property type="protein sequence ID" value="TraesARI4B03G02429080.1"/>
    <property type="gene ID" value="TraesARI4B03G02429080"/>
</dbReference>
<dbReference type="InterPro" id="IPR011333">
    <property type="entry name" value="SKP1/BTB/POZ_sf"/>
</dbReference>
<comment type="function">
    <text evidence="4">Involved in ubiquitination and subsequent proteasomal degradation of target proteins. Together with CUL1, RBX1 and a F-box protein, it forms a SCF E3 ubiquitin ligase complex. The functional specificity of this complex depends on the type of F-box protein. In the SCF complex, it serves as an adapter that links the F-box protein to CUL1.</text>
</comment>
<dbReference type="Gramene" id="TraesSYM4B03G02419110.1">
    <property type="protein sequence ID" value="TraesSYM4B03G02419110.1"/>
    <property type="gene ID" value="TraesSYM4B03G02419110"/>
</dbReference>
<dbReference type="AlphaFoldDB" id="A0A3B6IWS3"/>
<dbReference type="EnsemblPlants" id="TraesCS4B02G337400.1">
    <property type="protein sequence ID" value="TraesCS4B02G337400.1"/>
    <property type="gene ID" value="TraesCS4B02G337400"/>
</dbReference>
<organism evidence="7">
    <name type="scientific">Triticum aestivum</name>
    <name type="common">Wheat</name>
    <dbReference type="NCBI Taxonomy" id="4565"/>
    <lineage>
        <taxon>Eukaryota</taxon>
        <taxon>Viridiplantae</taxon>
        <taxon>Streptophyta</taxon>
        <taxon>Embryophyta</taxon>
        <taxon>Tracheophyta</taxon>
        <taxon>Spermatophyta</taxon>
        <taxon>Magnoliopsida</taxon>
        <taxon>Liliopsida</taxon>
        <taxon>Poales</taxon>
        <taxon>Poaceae</taxon>
        <taxon>BOP clade</taxon>
        <taxon>Pooideae</taxon>
        <taxon>Triticodae</taxon>
        <taxon>Triticeae</taxon>
        <taxon>Triticinae</taxon>
        <taxon>Triticum</taxon>
    </lineage>
</organism>
<dbReference type="GO" id="GO:0009867">
    <property type="term" value="P:jasmonic acid mediated signaling pathway"/>
    <property type="evidence" value="ECO:0007669"/>
    <property type="project" value="UniProtKB-ARBA"/>
</dbReference>
<dbReference type="Gramene" id="TraesCS4B02G337400.1">
    <property type="protein sequence ID" value="TraesCS4B02G337400.1"/>
    <property type="gene ID" value="TraesCS4B02G337400"/>
</dbReference>
<evidence type="ECO:0000256" key="1">
    <source>
        <dbReference type="ARBA" id="ARBA00004906"/>
    </source>
</evidence>
<dbReference type="PANTHER" id="PTHR11165">
    <property type="entry name" value="SKP1"/>
    <property type="match status" value="1"/>
</dbReference>
<dbReference type="Gramene" id="TraesCAD_scaffold_010448_01G000200.1">
    <property type="protein sequence ID" value="TraesCAD_scaffold_010448_01G000200.1"/>
    <property type="gene ID" value="TraesCAD_scaffold_010448_01G000200"/>
</dbReference>
<dbReference type="PIRSF" id="PIRSF028729">
    <property type="entry name" value="E3_ubiquit_lig_SCF_Skp"/>
    <property type="match status" value="1"/>
</dbReference>
<comment type="subunit">
    <text evidence="4">Part of a SCF (SKP1-cullin-F-box) protein ligase complex.</text>
</comment>
<evidence type="ECO:0000313" key="8">
    <source>
        <dbReference type="Proteomes" id="UP000019116"/>
    </source>
</evidence>
<dbReference type="SMR" id="A0A3B6IWS3"/>
<dbReference type="SUPFAM" id="SSF81382">
    <property type="entry name" value="Skp1 dimerisation domain-like"/>
    <property type="match status" value="1"/>
</dbReference>
<dbReference type="Gramene" id="TraesPARA_EIv1.0_1393900.1">
    <property type="protein sequence ID" value="TraesPARA_EIv1.0_1393900.1.CDS"/>
    <property type="gene ID" value="TraesPARA_EIv1.0_1393900"/>
</dbReference>
<dbReference type="Gramene" id="TraesNOR4B03G02409950.1">
    <property type="protein sequence ID" value="TraesNOR4B03G02409950.1"/>
    <property type="gene ID" value="TraesNOR4B03G02409950"/>
</dbReference>
<dbReference type="STRING" id="4565.A0A3B6IWS3"/>
<dbReference type="InterPro" id="IPR016073">
    <property type="entry name" value="Skp1_comp_POZ"/>
</dbReference>
<proteinExistence type="inferred from homology"/>
<dbReference type="Gramene" id="TraesLAC4B03G02345230.1">
    <property type="protein sequence ID" value="TraesLAC4B03G02345230.1"/>
    <property type="gene ID" value="TraesLAC4B03G02345230"/>
</dbReference>
<dbReference type="OMA" id="AADYMDI"/>
<dbReference type="Gramene" id="TraesJAG4B03G02389950.1">
    <property type="protein sequence ID" value="TraesJAG4B03G02389950.1"/>
    <property type="gene ID" value="TraesJAG4B03G02389950"/>
</dbReference>
<dbReference type="Pfam" id="PF01466">
    <property type="entry name" value="Skp1"/>
    <property type="match status" value="1"/>
</dbReference>
<feature type="domain" description="SKP1 component POZ" evidence="6">
    <location>
        <begin position="2"/>
        <end position="62"/>
    </location>
</feature>
<dbReference type="UniPathway" id="UPA00143"/>
<dbReference type="Gramene" id="TraesCLE_scaffold_009531_01G000500.1">
    <property type="protein sequence ID" value="TraesCLE_scaffold_009531_01G000500.1"/>
    <property type="gene ID" value="TraesCLE_scaffold_009531_01G000500"/>
</dbReference>
<dbReference type="Gramene" id="TraesMAC4B03G02390680.1">
    <property type="protein sequence ID" value="TraesMAC4B03G02390680.1"/>
    <property type="gene ID" value="TraesMAC4B03G02390680"/>
</dbReference>
<accession>A0A3B6IWS3</accession>
<dbReference type="GeneID" id="123089477"/>
<dbReference type="Gramene" id="TraesROB_scaffold_048127_01G000200.1">
    <property type="protein sequence ID" value="TraesROB_scaffold_048127_01G000200.1"/>
    <property type="gene ID" value="TraesROB_scaffold_048127_01G000200"/>
</dbReference>
<evidence type="ECO:0000259" key="5">
    <source>
        <dbReference type="Pfam" id="PF01466"/>
    </source>
</evidence>
<comment type="pathway">
    <text evidence="1 4">Protein modification; protein ubiquitination.</text>
</comment>
<dbReference type="InterPro" id="IPR036296">
    <property type="entry name" value="SKP1-like_dim_sf"/>
</dbReference>
<evidence type="ECO:0000256" key="4">
    <source>
        <dbReference type="PIRNR" id="PIRNR028729"/>
    </source>
</evidence>
<dbReference type="RefSeq" id="XP_044367084.1">
    <property type="nucleotide sequence ID" value="XM_044511149.1"/>
</dbReference>
<reference evidence="7" key="2">
    <citation type="submission" date="2018-10" db="UniProtKB">
        <authorList>
            <consortium name="EnsemblPlants"/>
        </authorList>
    </citation>
    <scope>IDENTIFICATION</scope>
</reference>
<evidence type="ECO:0000256" key="2">
    <source>
        <dbReference type="ARBA" id="ARBA00009993"/>
    </source>
</evidence>
<dbReference type="GO" id="GO:0097602">
    <property type="term" value="F:cullin family protein binding"/>
    <property type="evidence" value="ECO:0000318"/>
    <property type="project" value="GO_Central"/>
</dbReference>
<dbReference type="GO" id="GO:0005737">
    <property type="term" value="C:cytoplasm"/>
    <property type="evidence" value="ECO:0000318"/>
    <property type="project" value="GO_Central"/>
</dbReference>
<keyword evidence="3 4" id="KW-0833">Ubl conjugation pathway</keyword>
<evidence type="ECO:0000259" key="6">
    <source>
        <dbReference type="Pfam" id="PF03931"/>
    </source>
</evidence>
<name>A0A3B6IWS3_WHEAT</name>
<dbReference type="InterPro" id="IPR016897">
    <property type="entry name" value="SKP1"/>
</dbReference>
<dbReference type="Gene3D" id="3.30.710.10">
    <property type="entry name" value="Potassium Channel Kv1.1, Chain A"/>
    <property type="match status" value="1"/>
</dbReference>
<dbReference type="Gramene" id="TraesJUL4B03G02411000.1">
    <property type="protein sequence ID" value="TraesJUL4B03G02411000.1"/>
    <property type="gene ID" value="TraesJUL4B03G02411000"/>
</dbReference>
<dbReference type="Gramene" id="TraesCS4B03G0876900.1">
    <property type="protein sequence ID" value="TraesCS4B03G0876900.1.CDS"/>
    <property type="gene ID" value="TraesCS4B03G0876900"/>
</dbReference>
<dbReference type="SMART" id="SM00512">
    <property type="entry name" value="Skp1"/>
    <property type="match status" value="1"/>
</dbReference>
<dbReference type="Pfam" id="PF03931">
    <property type="entry name" value="Skp1_POZ"/>
    <property type="match status" value="1"/>
</dbReference>
<dbReference type="Gramene" id="TraesKAR4B01G0422420.1">
    <property type="protein sequence ID" value="cds.TraesKAR4B01G0422420.1"/>
    <property type="gene ID" value="TraesKAR4B01G0422420"/>
</dbReference>
<gene>
    <name evidence="7" type="primary">LOC123089477</name>
</gene>
<dbReference type="OrthoDB" id="2342932at2759"/>
<dbReference type="Proteomes" id="UP000019116">
    <property type="component" value="Chromosome 4B"/>
</dbReference>
<comment type="similarity">
    <text evidence="2 4">Belongs to the SKP1 family.</text>
</comment>
<keyword evidence="8" id="KW-1185">Reference proteome</keyword>
<dbReference type="Gramene" id="TraesWEE_scaffold_017148_01G000200.1">
    <property type="protein sequence ID" value="TraesWEE_scaffold_017148_01G000200.1"/>
    <property type="gene ID" value="TraesWEE_scaffold_017148_01G000200"/>
</dbReference>
<dbReference type="GO" id="GO:0031146">
    <property type="term" value="P:SCF-dependent proteasomal ubiquitin-dependent protein catabolic process"/>
    <property type="evidence" value="ECO:0000318"/>
    <property type="project" value="GO_Central"/>
</dbReference>
<dbReference type="GO" id="GO:0016567">
    <property type="term" value="P:protein ubiquitination"/>
    <property type="evidence" value="ECO:0007669"/>
    <property type="project" value="UniProtKB-UniRule"/>
</dbReference>
<dbReference type="InterPro" id="IPR016072">
    <property type="entry name" value="Skp1_comp_dimer"/>
</dbReference>
<dbReference type="FunFam" id="3.30.710.10:FF:000026">
    <property type="entry name" value="E3 ubiquitin ligase complex SCF subunit"/>
    <property type="match status" value="1"/>
</dbReference>